<evidence type="ECO:0000313" key="1">
    <source>
        <dbReference type="EMBL" id="GAA1695412.1"/>
    </source>
</evidence>
<name>A0ABP4TYZ7_9ACTN</name>
<gene>
    <name evidence="1" type="ORF">GCM10009733_108760</name>
</gene>
<dbReference type="RefSeq" id="WP_346115206.1">
    <property type="nucleotide sequence ID" value="NZ_BAAAMU010000211.1"/>
</dbReference>
<protein>
    <recommendedName>
        <fullName evidence="3">ATPase</fullName>
    </recommendedName>
</protein>
<dbReference type="Proteomes" id="UP001500064">
    <property type="component" value="Unassembled WGS sequence"/>
</dbReference>
<comment type="caution">
    <text evidence="1">The sequence shown here is derived from an EMBL/GenBank/DDBJ whole genome shotgun (WGS) entry which is preliminary data.</text>
</comment>
<evidence type="ECO:0008006" key="3">
    <source>
        <dbReference type="Google" id="ProtNLM"/>
    </source>
</evidence>
<proteinExistence type="predicted"/>
<dbReference type="EMBL" id="BAAAMU010000211">
    <property type="protein sequence ID" value="GAA1695412.1"/>
    <property type="molecule type" value="Genomic_DNA"/>
</dbReference>
<dbReference type="Gene3D" id="1.20.5.2950">
    <property type="match status" value="1"/>
</dbReference>
<sequence>MARLREFAGRFRPAGVPGAAAPAGVPADLRAGREAELEPVFAALAETVRTCSDLREQAAEDARATGRRTREQCESILADARSRAAAERAGALASARGRRLTENQALLDEARRTAQEVRERARTRLPYLVEQVLDRIRGLGARP</sequence>
<keyword evidence="2" id="KW-1185">Reference proteome</keyword>
<evidence type="ECO:0000313" key="2">
    <source>
        <dbReference type="Proteomes" id="UP001500064"/>
    </source>
</evidence>
<accession>A0ABP4TYZ7</accession>
<reference evidence="2" key="1">
    <citation type="journal article" date="2019" name="Int. J. Syst. Evol. Microbiol.">
        <title>The Global Catalogue of Microorganisms (GCM) 10K type strain sequencing project: providing services to taxonomists for standard genome sequencing and annotation.</title>
        <authorList>
            <consortium name="The Broad Institute Genomics Platform"/>
            <consortium name="The Broad Institute Genome Sequencing Center for Infectious Disease"/>
            <person name="Wu L."/>
            <person name="Ma J."/>
        </authorList>
    </citation>
    <scope>NUCLEOTIDE SEQUENCE [LARGE SCALE GENOMIC DNA]</scope>
    <source>
        <strain evidence="2">JCM 13929</strain>
    </source>
</reference>
<organism evidence="1 2">
    <name type="scientific">Nonomuraea maheshkhaliensis</name>
    <dbReference type="NCBI Taxonomy" id="419590"/>
    <lineage>
        <taxon>Bacteria</taxon>
        <taxon>Bacillati</taxon>
        <taxon>Actinomycetota</taxon>
        <taxon>Actinomycetes</taxon>
        <taxon>Streptosporangiales</taxon>
        <taxon>Streptosporangiaceae</taxon>
        <taxon>Nonomuraea</taxon>
    </lineage>
</organism>